<evidence type="ECO:0000256" key="1">
    <source>
        <dbReference type="SAM" id="Coils"/>
    </source>
</evidence>
<comment type="caution">
    <text evidence="2">The sequence shown here is derived from an EMBL/GenBank/DDBJ whole genome shotgun (WGS) entry which is preliminary data.</text>
</comment>
<reference evidence="2 3" key="1">
    <citation type="journal article" date="2019" name="PLoS Biol.">
        <title>Sex chromosomes control vertical transmission of feminizing Wolbachia symbionts in an isopod.</title>
        <authorList>
            <person name="Becking T."/>
            <person name="Chebbi M.A."/>
            <person name="Giraud I."/>
            <person name="Moumen B."/>
            <person name="Laverre T."/>
            <person name="Caubet Y."/>
            <person name="Peccoud J."/>
            <person name="Gilbert C."/>
            <person name="Cordaux R."/>
        </authorList>
    </citation>
    <scope>NUCLEOTIDE SEQUENCE [LARGE SCALE GENOMIC DNA]</scope>
    <source>
        <strain evidence="2">ANa2</strain>
        <tissue evidence="2">Whole body excluding digestive tract and cuticle</tissue>
    </source>
</reference>
<name>A0A5N5SUW6_9CRUS</name>
<proteinExistence type="predicted"/>
<keyword evidence="1" id="KW-0175">Coiled coil</keyword>
<keyword evidence="3" id="KW-1185">Reference proteome</keyword>
<dbReference type="Proteomes" id="UP000326759">
    <property type="component" value="Unassembled WGS sequence"/>
</dbReference>
<sequence length="1953" mass="222016">MDTKRTNSFTNRNILILLSPSQITLLRIHINMKMKVLLILKMQYPPLIESTDQKEYLQEKIPQQYRRFLDTEVTLGEKYSYGQMDNKNVSGLSLQGDILPGSKPVTYKYDETLKSFLKSESVFKLKLEEKEPVKRESFVPSVEDLDKIKIKSLERINLGLPHDVLKRKKLRIYDGENLVLCRETQNGGTVEVLLDSFQSDGKDTTLIHVISKENTFIISKLSGGTFVELRRIRVPGKRFLDITSWQQFGGTFILAKTYLINPSSIPGMRFILYGYNVDSFEFIQEFDGSATRMPHHFQINFQDFLAVPNFLTGESCDPNTNSVVFKYTGKEFELNDYFPTNSAIISLTIEHKKMIWLIVLSSLKGISFYTIHDSRIEEISPEFSYELQSKGLADLVQFNIGFDSYIGVRSILGVDPSWKFFRINFDKENIKVKSDVVRNWCHNSLKLLNEKFQFVENKINQISFEKSNTGNTYENLIEKAIDEATFSKFHERARKVEADLSGLESRVTTTKNKVSDGINIRKTTEWPDGLNFSSIVINKARVDGFFVKNIHNKKVPSVQELIPLNSIHGINLHKKAFSDVNFKQKLGIENLNDLPLSSYVTLGGNHSIKSVVTFNQIDTPKLKVGGLIDGVKIDKNSILLNSGTYFNGSLTCSSISATNIETDFINGVNIRKLMSNTFVENSSITIKGNLEIRGDLTYPGNLTVGSILGKPTKYFTDNLLYLNSGDSQVITGYYHIKNANAKKLYIQNTLNSLSFPESVYINLPTRAYHIPKARFENLSARKVFVDKNLNGIKVLDGELDVITLRGDQIVTGRKSFEGMHLKNYIVIKNRSSEFEKPQEISVNANLNKELQFYETSIKLKNSLETENNLLNSLFTARNKLGILIDTMKLNVQEAISNENNYPFISKVLFNLDEDVLKLLSHLETKNFTGIENLLQFSHNEIIQLRSLSTFKALPQHLISTVKKFYNDLKKAYELIQILIAQKEKKILTFEESIKIFEKKIRKWVERYNGRIDFKGSFVRGLVNGYDLSEVSQRKRENSLITESEILDKLEKADLVVFKKLNTPSINKINIDKLLEEAVPLSSNNTNLNLVFEDAVDVRKNVETPFINGKVVSKLAKTNELNIFEKEVEFKDVRFFTDVEVKGNVNGFELQETAASTARTDRPQKFTVPISFNSVDANRINASNIYMNNLLLEEFAMDGENLIITVEKDLTVDQIRVNKLIVKGNIYIQRYIRDFNHGPLNISSLFEEAVLNDQAETINGSLILQGNVLVKKLNFKNSFDGISSETFDNFVLQMEDQHLNETNVFQSLKVKNLVIKDNMLQGLSLQKLFTDSVKIDEDQTFYRWMSFVITGKKTFAAPVTTNSEITVNGMVNDVKFGEVCKDIAGKIEINGPVNFENDLTIDSLQIGNHLIPNNYSFYWTKDDNVKIGNHIVFNEVKSKGIFVLEKLNDEPISNLLDGPIPSNCKETLKLSNLTVKTLATNYANVKDVQAQNLDDEDSKILKKIILDSLDQTFENLEVDDLSVTGEILVKNFVNEFRISDFCVHGPACEIKATKIFYNDVNVLKNWDIEDDSRINNIRIQDLKTSDLFSTETVVIKGSLKVPDLTVNGLVQGVKFDQDSIMTYSTPQSMNGSLRIYNKYNVAFKAIDATVLIKTFNGVDINVPELQFQKSEYMNEDIRLLKNMAQKYQDLKDHAIRVISVLKVYIKINCTEDVKGFYAENDLYICASVSCPNPNTNLSTTLKVSPGNVPVTEKLHSYLWRITPRSPVLYAGIATSKVDQILSFKISNRNCMLFLRRDKDEQNILCKDKWSIILQQTLMIKGVIKALHFTYTSSTQRQIPILIIGSEEASNELPLIRVLQLSHKSNHYETIQEIQADRLVWISTSDINDAHFLASVHKPFIGSVEGFELGGSLHIPGAKSISSWAWKNIDSYNLAVSVEETCSNGRLNDTKSLRI</sequence>
<organism evidence="2 3">
    <name type="scientific">Armadillidium nasatum</name>
    <dbReference type="NCBI Taxonomy" id="96803"/>
    <lineage>
        <taxon>Eukaryota</taxon>
        <taxon>Metazoa</taxon>
        <taxon>Ecdysozoa</taxon>
        <taxon>Arthropoda</taxon>
        <taxon>Crustacea</taxon>
        <taxon>Multicrustacea</taxon>
        <taxon>Malacostraca</taxon>
        <taxon>Eumalacostraca</taxon>
        <taxon>Peracarida</taxon>
        <taxon>Isopoda</taxon>
        <taxon>Oniscidea</taxon>
        <taxon>Crinocheta</taxon>
        <taxon>Armadillidiidae</taxon>
        <taxon>Armadillidium</taxon>
    </lineage>
</organism>
<evidence type="ECO:0000313" key="3">
    <source>
        <dbReference type="Proteomes" id="UP000326759"/>
    </source>
</evidence>
<dbReference type="OrthoDB" id="6381923at2759"/>
<evidence type="ECO:0000313" key="2">
    <source>
        <dbReference type="EMBL" id="KAB7497449.1"/>
    </source>
</evidence>
<dbReference type="EMBL" id="SEYY01020266">
    <property type="protein sequence ID" value="KAB7497449.1"/>
    <property type="molecule type" value="Genomic_DNA"/>
</dbReference>
<gene>
    <name evidence="2" type="ORF">Anas_06240</name>
</gene>
<protein>
    <submittedName>
        <fullName evidence="2">Uncharacterized protein</fullName>
    </submittedName>
</protein>
<feature type="coiled-coil region" evidence="1">
    <location>
        <begin position="965"/>
        <end position="999"/>
    </location>
</feature>
<accession>A0A5N5SUW6</accession>